<dbReference type="InterPro" id="IPR027954">
    <property type="entry name" value="Transcobalamin-like_C"/>
</dbReference>
<dbReference type="STRING" id="1261640.BHK98_00040"/>
<protein>
    <recommendedName>
        <fullName evidence="2">Transcobalamin-like C-terminal domain-containing protein</fullName>
    </recommendedName>
</protein>
<evidence type="ECO:0000313" key="4">
    <source>
        <dbReference type="Proteomes" id="UP000187404"/>
    </source>
</evidence>
<dbReference type="Pfam" id="PF14478">
    <property type="entry name" value="DUF4430"/>
    <property type="match status" value="1"/>
</dbReference>
<feature type="domain" description="Transcobalamin-like C-terminal" evidence="2">
    <location>
        <begin position="1"/>
        <end position="29"/>
    </location>
</feature>
<accession>A0A1Q9JCG7</accession>
<evidence type="ECO:0000313" key="3">
    <source>
        <dbReference type="EMBL" id="OLR53527.1"/>
    </source>
</evidence>
<dbReference type="EMBL" id="MJIE01000002">
    <property type="protein sequence ID" value="OLR53527.1"/>
    <property type="molecule type" value="Genomic_DNA"/>
</dbReference>
<dbReference type="Proteomes" id="UP000187404">
    <property type="component" value="Unassembled WGS sequence"/>
</dbReference>
<keyword evidence="4" id="KW-1185">Reference proteome</keyword>
<gene>
    <name evidence="3" type="ORF">BHK98_00040</name>
</gene>
<evidence type="ECO:0000259" key="2">
    <source>
        <dbReference type="Pfam" id="PF14478"/>
    </source>
</evidence>
<organism evidence="3 4">
    <name type="scientific">Hornefia porci</name>
    <dbReference type="NCBI Taxonomy" id="2652292"/>
    <lineage>
        <taxon>Bacteria</taxon>
        <taxon>Bacillati</taxon>
        <taxon>Bacillota</taxon>
        <taxon>Clostridia</taxon>
        <taxon>Peptostreptococcales</taxon>
        <taxon>Anaerovoracaceae</taxon>
        <taxon>Hornefia</taxon>
    </lineage>
</organism>
<proteinExistence type="predicted"/>
<sequence>MYKVNGELTDKTLGEMKLQDGDEMVFFYTSDYTAKTAVITFDSDGGSKIAAVTVAKGKRSPHRQRRKKTDTISPAGMILQETNSISIR</sequence>
<evidence type="ECO:0000256" key="1">
    <source>
        <dbReference type="SAM" id="MobiDB-lite"/>
    </source>
</evidence>
<reference evidence="3 4" key="1">
    <citation type="journal article" date="2016" name="Appl. Environ. Microbiol.">
        <title>Function and Phylogeny of Bacterial Butyryl Coenzyme A:Acetate Transferases and Their Diversity in the Proximal Colon of Swine.</title>
        <authorList>
            <person name="Trachsel J."/>
            <person name="Bayles D.O."/>
            <person name="Looft T."/>
            <person name="Levine U.Y."/>
            <person name="Allen H.K."/>
        </authorList>
    </citation>
    <scope>NUCLEOTIDE SEQUENCE [LARGE SCALE GENOMIC DNA]</scope>
    <source>
        <strain evidence="3 4">68-3-10</strain>
    </source>
</reference>
<feature type="compositionally biased region" description="Basic residues" evidence="1">
    <location>
        <begin position="56"/>
        <end position="68"/>
    </location>
</feature>
<feature type="region of interest" description="Disordered" evidence="1">
    <location>
        <begin position="54"/>
        <end position="75"/>
    </location>
</feature>
<comment type="caution">
    <text evidence="3">The sequence shown here is derived from an EMBL/GenBank/DDBJ whole genome shotgun (WGS) entry which is preliminary data.</text>
</comment>
<name>A0A1Q9JCG7_9FIRM</name>
<dbReference type="AlphaFoldDB" id="A0A1Q9JCG7"/>